<sequence>MMKLHYTLSKTVYLCVAVLVFISCTNDDNKGSTPPNDPQLVTITDFQYQGAFRISSATFGASSSNYSSGPIAYNPDNHSLFIVGNEQVNAIAEFPIPELLDKATLAELNASEAPTQEFTTILNAVANPTGVDRINGMLYKNGQLIINAEKWYDASGTNENTTLVLRDANDLTNTTIDGYYQLNGAANAAGYLSYIPEEWQASFNASYITGWSSVNSIISRYSYGPSLFTFDENDVLNTSASTGPINTNPFLNFSFANGNHITPPSNDPGQDLWNYLSEGIYGFIIPGTRTFAVFGSSGGVDSGIGYKIIQDNGNECGGYCAYQAADYYNYYWFFDLDDILNAENVWDPRPYAYGRFSVPFDEQGEHSIIGATFDSGSGMLYLCLSKAGQMGTYDRPPLIVGYKIQ</sequence>
<organism evidence="2 3">
    <name type="scientific">Aquimarina brevivitae</name>
    <dbReference type="NCBI Taxonomy" id="323412"/>
    <lineage>
        <taxon>Bacteria</taxon>
        <taxon>Pseudomonadati</taxon>
        <taxon>Bacteroidota</taxon>
        <taxon>Flavobacteriia</taxon>
        <taxon>Flavobacteriales</taxon>
        <taxon>Flavobacteriaceae</taxon>
        <taxon>Aquimarina</taxon>
    </lineage>
</organism>
<evidence type="ECO:0000313" key="3">
    <source>
        <dbReference type="Proteomes" id="UP000292262"/>
    </source>
</evidence>
<protein>
    <recommendedName>
        <fullName evidence="4">DUF4185 domain-containing protein</fullName>
    </recommendedName>
</protein>
<dbReference type="OrthoDB" id="5485925at2"/>
<accession>A0A4V2F5S3</accession>
<name>A0A4V2F5S3_9FLAO</name>
<dbReference type="AlphaFoldDB" id="A0A4V2F5S3"/>
<evidence type="ECO:0000313" key="2">
    <source>
        <dbReference type="EMBL" id="RZS93819.1"/>
    </source>
</evidence>
<dbReference type="PROSITE" id="PS51257">
    <property type="entry name" value="PROKAR_LIPOPROTEIN"/>
    <property type="match status" value="1"/>
</dbReference>
<feature type="signal peptide" evidence="1">
    <location>
        <begin position="1"/>
        <end position="25"/>
    </location>
</feature>
<dbReference type="RefSeq" id="WP_130286928.1">
    <property type="nucleotide sequence ID" value="NZ_SGXE01000002.1"/>
</dbReference>
<keyword evidence="3" id="KW-1185">Reference proteome</keyword>
<comment type="caution">
    <text evidence="2">The sequence shown here is derived from an EMBL/GenBank/DDBJ whole genome shotgun (WGS) entry which is preliminary data.</text>
</comment>
<dbReference type="Proteomes" id="UP000292262">
    <property type="component" value="Unassembled WGS sequence"/>
</dbReference>
<evidence type="ECO:0008006" key="4">
    <source>
        <dbReference type="Google" id="ProtNLM"/>
    </source>
</evidence>
<evidence type="ECO:0000256" key="1">
    <source>
        <dbReference type="SAM" id="SignalP"/>
    </source>
</evidence>
<dbReference type="EMBL" id="SGXE01000002">
    <property type="protein sequence ID" value="RZS93819.1"/>
    <property type="molecule type" value="Genomic_DNA"/>
</dbReference>
<keyword evidence="1" id="KW-0732">Signal</keyword>
<reference evidence="2 3" key="1">
    <citation type="submission" date="2019-02" db="EMBL/GenBank/DDBJ databases">
        <title>Genomic Encyclopedia of Type Strains, Phase IV (KMG-IV): sequencing the most valuable type-strain genomes for metagenomic binning, comparative biology and taxonomic classification.</title>
        <authorList>
            <person name="Goeker M."/>
        </authorList>
    </citation>
    <scope>NUCLEOTIDE SEQUENCE [LARGE SCALE GENOMIC DNA]</scope>
    <source>
        <strain evidence="2 3">DSM 17196</strain>
    </source>
</reference>
<proteinExistence type="predicted"/>
<gene>
    <name evidence="2" type="ORF">EV197_2400</name>
</gene>
<feature type="chain" id="PRO_5020647196" description="DUF4185 domain-containing protein" evidence="1">
    <location>
        <begin position="26"/>
        <end position="405"/>
    </location>
</feature>